<reference evidence="1" key="1">
    <citation type="submission" date="2020-11" db="EMBL/GenBank/DDBJ databases">
        <authorList>
            <person name="Whitehead M."/>
        </authorList>
    </citation>
    <scope>NUCLEOTIDE SEQUENCE</scope>
    <source>
        <strain evidence="1">EGII</strain>
    </source>
</reference>
<proteinExistence type="predicted"/>
<name>A0A811UZK0_CERCA</name>
<comment type="caution">
    <text evidence="1">The sequence shown here is derived from an EMBL/GenBank/DDBJ whole genome shotgun (WGS) entry which is preliminary data.</text>
</comment>
<dbReference type="Proteomes" id="UP000606786">
    <property type="component" value="Unassembled WGS sequence"/>
</dbReference>
<organism evidence="1 2">
    <name type="scientific">Ceratitis capitata</name>
    <name type="common">Mediterranean fruit fly</name>
    <name type="synonym">Tephritis capitata</name>
    <dbReference type="NCBI Taxonomy" id="7213"/>
    <lineage>
        <taxon>Eukaryota</taxon>
        <taxon>Metazoa</taxon>
        <taxon>Ecdysozoa</taxon>
        <taxon>Arthropoda</taxon>
        <taxon>Hexapoda</taxon>
        <taxon>Insecta</taxon>
        <taxon>Pterygota</taxon>
        <taxon>Neoptera</taxon>
        <taxon>Endopterygota</taxon>
        <taxon>Diptera</taxon>
        <taxon>Brachycera</taxon>
        <taxon>Muscomorpha</taxon>
        <taxon>Tephritoidea</taxon>
        <taxon>Tephritidae</taxon>
        <taxon>Ceratitis</taxon>
        <taxon>Ceratitis</taxon>
    </lineage>
</organism>
<evidence type="ECO:0000313" key="1">
    <source>
        <dbReference type="EMBL" id="CAD7003738.1"/>
    </source>
</evidence>
<accession>A0A811UZK0</accession>
<dbReference type="EMBL" id="CAJHJT010000034">
    <property type="protein sequence ID" value="CAD7003738.1"/>
    <property type="molecule type" value="Genomic_DNA"/>
</dbReference>
<keyword evidence="2" id="KW-1185">Reference proteome</keyword>
<sequence length="116" mass="13681">MHIKLSFIVINLAINLAWVSYQLQFIILSAASQAQNIFYKINILTFNNNKKKRKKTIFVATSITNSQQIDFEMTITKYNLKSSRYVRKKKDKKNNDPQPSKIEIQVHFRKRIVMAM</sequence>
<protein>
    <submittedName>
        <fullName evidence="1">(Mediterranean fruit fly) hypothetical protein</fullName>
    </submittedName>
</protein>
<evidence type="ECO:0000313" key="2">
    <source>
        <dbReference type="Proteomes" id="UP000606786"/>
    </source>
</evidence>
<gene>
    <name evidence="1" type="ORF">CCAP1982_LOCUS12174</name>
</gene>
<dbReference type="AlphaFoldDB" id="A0A811UZK0"/>